<feature type="transmembrane region" description="Helical" evidence="7">
    <location>
        <begin position="13"/>
        <end position="37"/>
    </location>
</feature>
<reference evidence="8 9" key="1">
    <citation type="submission" date="2021-03" db="EMBL/GenBank/DDBJ databases">
        <title>Succinivibrio sp. nov. isolated from feces of cow.</title>
        <authorList>
            <person name="Choi J.-Y."/>
        </authorList>
    </citation>
    <scope>NUCLEOTIDE SEQUENCE [LARGE SCALE GENOMIC DNA]</scope>
    <source>
        <strain evidence="8 9">AGMB01872</strain>
    </source>
</reference>
<evidence type="ECO:0000256" key="6">
    <source>
        <dbReference type="RuleBase" id="RU003943"/>
    </source>
</evidence>
<comment type="similarity">
    <text evidence="2 6">Belongs to the ABC-3 integral membrane protein family.</text>
</comment>
<dbReference type="Gene3D" id="1.10.3470.10">
    <property type="entry name" value="ABC transporter involved in vitamin B12 uptake, BtuC"/>
    <property type="match status" value="1"/>
</dbReference>
<evidence type="ECO:0000313" key="8">
    <source>
        <dbReference type="EMBL" id="MBW7569881.1"/>
    </source>
</evidence>
<comment type="caution">
    <text evidence="8">The sequence shown here is derived from an EMBL/GenBank/DDBJ whole genome shotgun (WGS) entry which is preliminary data.</text>
</comment>
<dbReference type="PANTHER" id="PTHR30477:SF0">
    <property type="entry name" value="METAL TRANSPORT SYSTEM MEMBRANE PROTEIN TM_0125-RELATED"/>
    <property type="match status" value="1"/>
</dbReference>
<accession>A0ABS7DH63</accession>
<comment type="subcellular location">
    <subcellularLocation>
        <location evidence="6">Cell membrane</location>
        <topology evidence="6">Multi-pass membrane protein</topology>
    </subcellularLocation>
    <subcellularLocation>
        <location evidence="1">Membrane</location>
        <topology evidence="1">Multi-pass membrane protein</topology>
    </subcellularLocation>
</comment>
<feature type="transmembrane region" description="Helical" evidence="7">
    <location>
        <begin position="136"/>
        <end position="154"/>
    </location>
</feature>
<evidence type="ECO:0000256" key="1">
    <source>
        <dbReference type="ARBA" id="ARBA00004141"/>
    </source>
</evidence>
<keyword evidence="5 7" id="KW-0472">Membrane</keyword>
<dbReference type="InterPro" id="IPR001626">
    <property type="entry name" value="ABC_TroCD"/>
</dbReference>
<name>A0ABS7DH63_9GAMM</name>
<evidence type="ECO:0000256" key="4">
    <source>
        <dbReference type="ARBA" id="ARBA00022989"/>
    </source>
</evidence>
<dbReference type="PANTHER" id="PTHR30477">
    <property type="entry name" value="ABC-TRANSPORTER METAL-BINDING PROTEIN"/>
    <property type="match status" value="1"/>
</dbReference>
<feature type="transmembrane region" description="Helical" evidence="7">
    <location>
        <begin position="198"/>
        <end position="216"/>
    </location>
</feature>
<evidence type="ECO:0000256" key="5">
    <source>
        <dbReference type="ARBA" id="ARBA00023136"/>
    </source>
</evidence>
<dbReference type="RefSeq" id="WP_219937018.1">
    <property type="nucleotide sequence ID" value="NZ_JAGFNY010000006.1"/>
</dbReference>
<keyword evidence="3 6" id="KW-0812">Transmembrane</keyword>
<feature type="transmembrane region" description="Helical" evidence="7">
    <location>
        <begin position="248"/>
        <end position="270"/>
    </location>
</feature>
<keyword evidence="4 7" id="KW-1133">Transmembrane helix</keyword>
<feature type="transmembrane region" description="Helical" evidence="7">
    <location>
        <begin position="93"/>
        <end position="116"/>
    </location>
</feature>
<dbReference type="InterPro" id="IPR037294">
    <property type="entry name" value="ABC_BtuC-like"/>
</dbReference>
<dbReference type="Pfam" id="PF00950">
    <property type="entry name" value="ABC-3"/>
    <property type="match status" value="1"/>
</dbReference>
<sequence length="272" mass="29519">MIDSIFSIFEYDFMFRALVTGVALCACASVIGVSLVLKHYSMMGDGLSHVGFGALCFSVVLNASALYVSIPIVLTCAFLLLNLPGKTKIQKDSIIAVMSTAALASGVMIISVTEGINTDICNYLFGSILSLTDEDMYICLISSVLILLIFFMFFRNFFSVGFDMTFAKVQGVNVKLFNTILALMSALVIVLGMKMMGALLISNIIVVPAICAMMIFKSYKAVVFHSLIASMLCFLIGLVLSFELSTPTGASIVLINMLSLLIHFLLKLLLNR</sequence>
<evidence type="ECO:0000256" key="3">
    <source>
        <dbReference type="ARBA" id="ARBA00022692"/>
    </source>
</evidence>
<feature type="transmembrane region" description="Helical" evidence="7">
    <location>
        <begin position="49"/>
        <end position="81"/>
    </location>
</feature>
<organism evidence="8 9">
    <name type="scientific">Succinivibrio faecicola</name>
    <dbReference type="NCBI Taxonomy" id="2820300"/>
    <lineage>
        <taxon>Bacteria</taxon>
        <taxon>Pseudomonadati</taxon>
        <taxon>Pseudomonadota</taxon>
        <taxon>Gammaproteobacteria</taxon>
        <taxon>Aeromonadales</taxon>
        <taxon>Succinivibrionaceae</taxon>
        <taxon>Succinivibrio</taxon>
    </lineage>
</organism>
<dbReference type="Proteomes" id="UP000731465">
    <property type="component" value="Unassembled WGS sequence"/>
</dbReference>
<keyword evidence="9" id="KW-1185">Reference proteome</keyword>
<keyword evidence="6" id="KW-0813">Transport</keyword>
<protein>
    <submittedName>
        <fullName evidence="8">Metal ABC transporter permease</fullName>
    </submittedName>
</protein>
<evidence type="ECO:0000256" key="2">
    <source>
        <dbReference type="ARBA" id="ARBA00008034"/>
    </source>
</evidence>
<evidence type="ECO:0000256" key="7">
    <source>
        <dbReference type="SAM" id="Phobius"/>
    </source>
</evidence>
<dbReference type="EMBL" id="JAGFNY010000006">
    <property type="protein sequence ID" value="MBW7569881.1"/>
    <property type="molecule type" value="Genomic_DNA"/>
</dbReference>
<dbReference type="SUPFAM" id="SSF81345">
    <property type="entry name" value="ABC transporter involved in vitamin B12 uptake, BtuC"/>
    <property type="match status" value="1"/>
</dbReference>
<gene>
    <name evidence="8" type="ORF">J5V48_03130</name>
</gene>
<proteinExistence type="inferred from homology"/>
<feature type="transmembrane region" description="Helical" evidence="7">
    <location>
        <begin position="174"/>
        <end position="192"/>
    </location>
</feature>
<evidence type="ECO:0000313" key="9">
    <source>
        <dbReference type="Proteomes" id="UP000731465"/>
    </source>
</evidence>
<feature type="transmembrane region" description="Helical" evidence="7">
    <location>
        <begin position="223"/>
        <end position="242"/>
    </location>
</feature>